<accession>A0A429V892</accession>
<evidence type="ECO:0008006" key="3">
    <source>
        <dbReference type="Google" id="ProtNLM"/>
    </source>
</evidence>
<sequence length="133" mass="14101">MTGADIIGALLVADETVTTMVPAERIKAGLLPPNILLPSLLVRLVSSLERQTLVRGASVRMVDRISVTVRASTYRDQVEMIRLVRAACAGWLGDMAPASKISVLSAGVGPDVPGPGNSFEQTIDFRVSFNVPA</sequence>
<organism evidence="1 2">
    <name type="scientific">Sphingomonas ginkgonis</name>
    <dbReference type="NCBI Taxonomy" id="2315330"/>
    <lineage>
        <taxon>Bacteria</taxon>
        <taxon>Pseudomonadati</taxon>
        <taxon>Pseudomonadota</taxon>
        <taxon>Alphaproteobacteria</taxon>
        <taxon>Sphingomonadales</taxon>
        <taxon>Sphingomonadaceae</taxon>
        <taxon>Sphingomonas</taxon>
    </lineage>
</organism>
<evidence type="ECO:0000313" key="2">
    <source>
        <dbReference type="Proteomes" id="UP000274661"/>
    </source>
</evidence>
<evidence type="ECO:0000313" key="1">
    <source>
        <dbReference type="EMBL" id="RST30159.1"/>
    </source>
</evidence>
<dbReference type="Proteomes" id="UP000274661">
    <property type="component" value="Unassembled WGS sequence"/>
</dbReference>
<proteinExistence type="predicted"/>
<protein>
    <recommendedName>
        <fullName evidence="3">DUF3168 domain-containing protein</fullName>
    </recommendedName>
</protein>
<gene>
    <name evidence="1" type="ORF">HMF7854_04450</name>
</gene>
<keyword evidence="2" id="KW-1185">Reference proteome</keyword>
<dbReference type="RefSeq" id="WP_126717994.1">
    <property type="nucleotide sequence ID" value="NZ_RWJF01000001.1"/>
</dbReference>
<dbReference type="EMBL" id="RWJF01000001">
    <property type="protein sequence ID" value="RST30159.1"/>
    <property type="molecule type" value="Genomic_DNA"/>
</dbReference>
<comment type="caution">
    <text evidence="1">The sequence shown here is derived from an EMBL/GenBank/DDBJ whole genome shotgun (WGS) entry which is preliminary data.</text>
</comment>
<dbReference type="AlphaFoldDB" id="A0A429V892"/>
<reference evidence="1 2" key="1">
    <citation type="submission" date="2018-12" db="EMBL/GenBank/DDBJ databases">
        <title>Sphingomonas sp. HMF7854 Genome sequencing and assembly.</title>
        <authorList>
            <person name="Cha I."/>
            <person name="Kang H."/>
            <person name="Kim H."/>
            <person name="Kang J."/>
            <person name="Joh K."/>
        </authorList>
    </citation>
    <scope>NUCLEOTIDE SEQUENCE [LARGE SCALE GENOMIC DNA]</scope>
    <source>
        <strain evidence="1 2">HMF7854</strain>
    </source>
</reference>
<dbReference type="OrthoDB" id="7577170at2"/>
<name>A0A429V892_9SPHN</name>